<gene>
    <name evidence="4" type="ORF">Y88_0017</name>
</gene>
<dbReference type="InParanoid" id="F1Z4U4"/>
<feature type="domain" description="Mop" evidence="3">
    <location>
        <begin position="87"/>
        <end position="153"/>
    </location>
</feature>
<dbReference type="Proteomes" id="UP000004728">
    <property type="component" value="Unassembled WGS sequence"/>
</dbReference>
<dbReference type="Pfam" id="PF03459">
    <property type="entry name" value="TOBE"/>
    <property type="match status" value="2"/>
</dbReference>
<dbReference type="InterPro" id="IPR008995">
    <property type="entry name" value="Mo/tungstate-bd_C_term_dom"/>
</dbReference>
<dbReference type="GO" id="GO:0015689">
    <property type="term" value="P:molybdate ion transport"/>
    <property type="evidence" value="ECO:0007669"/>
    <property type="project" value="InterPro"/>
</dbReference>
<dbReference type="eggNOG" id="COG3585">
    <property type="taxonomic scope" value="Bacteria"/>
</dbReference>
<dbReference type="InterPro" id="IPR004606">
    <property type="entry name" value="Mop_domain"/>
</dbReference>
<proteinExistence type="predicted"/>
<name>F1Z4U4_9SPHN</name>
<dbReference type="EMBL" id="AEWJ01000022">
    <property type="protein sequence ID" value="EGD60369.1"/>
    <property type="molecule type" value="Genomic_DNA"/>
</dbReference>
<keyword evidence="1 2" id="KW-0500">Molybdenum</keyword>
<organism evidence="4 5">
    <name type="scientific">Novosphingobium nitrogenifigens DSM 19370</name>
    <dbReference type="NCBI Taxonomy" id="983920"/>
    <lineage>
        <taxon>Bacteria</taxon>
        <taxon>Pseudomonadati</taxon>
        <taxon>Pseudomonadota</taxon>
        <taxon>Alphaproteobacteria</taxon>
        <taxon>Sphingomonadales</taxon>
        <taxon>Sphingomonadaceae</taxon>
        <taxon>Novosphingobium</taxon>
    </lineage>
</organism>
<dbReference type="NCBIfam" id="TIGR00638">
    <property type="entry name" value="Mop"/>
    <property type="match status" value="2"/>
</dbReference>
<dbReference type="SUPFAM" id="SSF50331">
    <property type="entry name" value="MOP-like"/>
    <property type="match status" value="2"/>
</dbReference>
<dbReference type="STRING" id="983920.Y88_0017"/>
<evidence type="ECO:0000256" key="2">
    <source>
        <dbReference type="PROSITE-ProRule" id="PRU01213"/>
    </source>
</evidence>
<evidence type="ECO:0000259" key="3">
    <source>
        <dbReference type="PROSITE" id="PS51866"/>
    </source>
</evidence>
<accession>F1Z4U4</accession>
<dbReference type="AlphaFoldDB" id="F1Z4U4"/>
<dbReference type="PROSITE" id="PS51866">
    <property type="entry name" value="MOP"/>
    <property type="match status" value="2"/>
</dbReference>
<keyword evidence="5" id="KW-1185">Reference proteome</keyword>
<dbReference type="Gene3D" id="2.40.50.100">
    <property type="match status" value="2"/>
</dbReference>
<feature type="domain" description="Mop" evidence="3">
    <location>
        <begin position="15"/>
        <end position="81"/>
    </location>
</feature>
<protein>
    <submittedName>
        <fullName evidence="4">ModE family transcriptional regulator</fullName>
    </submittedName>
</protein>
<dbReference type="OrthoDB" id="9800709at2"/>
<comment type="caution">
    <text evidence="4">The sequence shown here is derived from an EMBL/GenBank/DDBJ whole genome shotgun (WGS) entry which is preliminary data.</text>
</comment>
<dbReference type="InterPro" id="IPR005116">
    <property type="entry name" value="Transp-assoc_OB_typ1"/>
</dbReference>
<dbReference type="FunCoup" id="F1Z4U4">
    <property type="interactions" value="19"/>
</dbReference>
<evidence type="ECO:0000256" key="1">
    <source>
        <dbReference type="ARBA" id="ARBA00022505"/>
    </source>
</evidence>
<dbReference type="HOGENOM" id="CLU_118993_0_1_5"/>
<evidence type="ECO:0000313" key="5">
    <source>
        <dbReference type="Proteomes" id="UP000004728"/>
    </source>
</evidence>
<sequence length="155" mass="15935">MSVATSGGAPRARLRTSARNQLYGMVTAIVHGPINAEVGLLVNDRIVIDALVTNTSVEALGLHPGGTAVALIKSSFITLLDDVPGLRLSARNLIGGTIVAIIEGPVESEVVVDIGEETELAAVVTTQSLKDMGLAIGRTTLAAFKASHVILATEA</sequence>
<dbReference type="RefSeq" id="WP_008065019.1">
    <property type="nucleotide sequence ID" value="NZ_AQWK01000016.1"/>
</dbReference>
<evidence type="ECO:0000313" key="4">
    <source>
        <dbReference type="EMBL" id="EGD60369.1"/>
    </source>
</evidence>
<reference evidence="4 5" key="1">
    <citation type="journal article" date="2012" name="J. Bacteriol.">
        <title>Draft Genome Sequence of Novosphingobium nitrogenifigens Y88T.</title>
        <authorList>
            <person name="Strabala T.J."/>
            <person name="Macdonald L."/>
            <person name="Liu V."/>
            <person name="Smit A.M."/>
        </authorList>
    </citation>
    <scope>NUCLEOTIDE SEQUENCE [LARGE SCALE GENOMIC DNA]</scope>
    <source>
        <strain evidence="4 5">DSM 19370</strain>
    </source>
</reference>